<name>A0A2P2QGB1_RHIMU</name>
<sequence length="57" mass="6771">MHTLCVFGLEWDWKHISQCFTLSLMFPDWKQHLKQAYSKGARSPLALNVLHKRHFTS</sequence>
<dbReference type="AlphaFoldDB" id="A0A2P2QGB1"/>
<proteinExistence type="predicted"/>
<dbReference type="EMBL" id="GGEC01085568">
    <property type="protein sequence ID" value="MBX66052.1"/>
    <property type="molecule type" value="Transcribed_RNA"/>
</dbReference>
<reference evidence="1" key="1">
    <citation type="submission" date="2018-02" db="EMBL/GenBank/DDBJ databases">
        <title>Rhizophora mucronata_Transcriptome.</title>
        <authorList>
            <person name="Meera S.P."/>
            <person name="Sreeshan A."/>
            <person name="Augustine A."/>
        </authorList>
    </citation>
    <scope>NUCLEOTIDE SEQUENCE</scope>
    <source>
        <tissue evidence="1">Leaf</tissue>
    </source>
</reference>
<accession>A0A2P2QGB1</accession>
<evidence type="ECO:0000313" key="1">
    <source>
        <dbReference type="EMBL" id="MBX66052.1"/>
    </source>
</evidence>
<organism evidence="1">
    <name type="scientific">Rhizophora mucronata</name>
    <name type="common">Asiatic mangrove</name>
    <dbReference type="NCBI Taxonomy" id="61149"/>
    <lineage>
        <taxon>Eukaryota</taxon>
        <taxon>Viridiplantae</taxon>
        <taxon>Streptophyta</taxon>
        <taxon>Embryophyta</taxon>
        <taxon>Tracheophyta</taxon>
        <taxon>Spermatophyta</taxon>
        <taxon>Magnoliopsida</taxon>
        <taxon>eudicotyledons</taxon>
        <taxon>Gunneridae</taxon>
        <taxon>Pentapetalae</taxon>
        <taxon>rosids</taxon>
        <taxon>fabids</taxon>
        <taxon>Malpighiales</taxon>
        <taxon>Rhizophoraceae</taxon>
        <taxon>Rhizophora</taxon>
    </lineage>
</organism>
<protein>
    <submittedName>
        <fullName evidence="1">Uncharacterized protein</fullName>
    </submittedName>
</protein>